<evidence type="ECO:0000313" key="9">
    <source>
        <dbReference type="EMBL" id="ORC35155.1"/>
    </source>
</evidence>
<dbReference type="SUPFAM" id="SSF58104">
    <property type="entry name" value="Methyl-accepting chemotaxis protein (MCP) signaling domain"/>
    <property type="match status" value="1"/>
</dbReference>
<protein>
    <submittedName>
        <fullName evidence="9">Chemotaxis protein</fullName>
    </submittedName>
</protein>
<evidence type="ECO:0000256" key="6">
    <source>
        <dbReference type="SAM" id="Phobius"/>
    </source>
</evidence>
<organism evidence="9 10">
    <name type="scientific">Marispirochaeta aestuarii</name>
    <dbReference type="NCBI Taxonomy" id="1963862"/>
    <lineage>
        <taxon>Bacteria</taxon>
        <taxon>Pseudomonadati</taxon>
        <taxon>Spirochaetota</taxon>
        <taxon>Spirochaetia</taxon>
        <taxon>Spirochaetales</taxon>
        <taxon>Spirochaetaceae</taxon>
        <taxon>Marispirochaeta</taxon>
    </lineage>
</organism>
<dbReference type="GO" id="GO:0006935">
    <property type="term" value="P:chemotaxis"/>
    <property type="evidence" value="ECO:0007669"/>
    <property type="project" value="UniProtKB-KW"/>
</dbReference>
<dbReference type="FunFam" id="1.10.287.950:FF:000001">
    <property type="entry name" value="Methyl-accepting chemotaxis sensory transducer"/>
    <property type="match status" value="1"/>
</dbReference>
<feature type="region of interest" description="Disordered" evidence="5">
    <location>
        <begin position="285"/>
        <end position="340"/>
    </location>
</feature>
<dbReference type="PANTHER" id="PTHR43531">
    <property type="entry name" value="PROTEIN ICFG"/>
    <property type="match status" value="1"/>
</dbReference>
<evidence type="ECO:0000256" key="4">
    <source>
        <dbReference type="PROSITE-ProRule" id="PRU00284"/>
    </source>
</evidence>
<dbReference type="PANTHER" id="PTHR43531:SF11">
    <property type="entry name" value="METHYL-ACCEPTING CHEMOTAXIS PROTEIN 3"/>
    <property type="match status" value="1"/>
</dbReference>
<dbReference type="PROSITE" id="PS50885">
    <property type="entry name" value="HAMP"/>
    <property type="match status" value="1"/>
</dbReference>
<dbReference type="EMBL" id="MWQY01000010">
    <property type="protein sequence ID" value="ORC35155.1"/>
    <property type="molecule type" value="Genomic_DNA"/>
</dbReference>
<dbReference type="Gene3D" id="1.10.287.950">
    <property type="entry name" value="Methyl-accepting chemotaxis protein"/>
    <property type="match status" value="1"/>
</dbReference>
<dbReference type="CDD" id="cd06225">
    <property type="entry name" value="HAMP"/>
    <property type="match status" value="1"/>
</dbReference>
<keyword evidence="10" id="KW-1185">Reference proteome</keyword>
<feature type="domain" description="Methyl-accepting transducer" evidence="7">
    <location>
        <begin position="275"/>
        <end position="490"/>
    </location>
</feature>
<dbReference type="Pfam" id="PF00672">
    <property type="entry name" value="HAMP"/>
    <property type="match status" value="1"/>
</dbReference>
<evidence type="ECO:0000256" key="1">
    <source>
        <dbReference type="ARBA" id="ARBA00004370"/>
    </source>
</evidence>
<feature type="domain" description="HAMP" evidence="8">
    <location>
        <begin position="218"/>
        <end position="270"/>
    </location>
</feature>
<dbReference type="GO" id="GO:0007165">
    <property type="term" value="P:signal transduction"/>
    <property type="evidence" value="ECO:0007669"/>
    <property type="project" value="UniProtKB-KW"/>
</dbReference>
<dbReference type="AlphaFoldDB" id="A0A1Y1RXX7"/>
<keyword evidence="4" id="KW-0807">Transducer</keyword>
<accession>A0A1Y1RXX7</accession>
<comment type="subcellular location">
    <subcellularLocation>
        <location evidence="1">Membrane</location>
    </subcellularLocation>
</comment>
<keyword evidence="6" id="KW-0472">Membrane</keyword>
<comment type="similarity">
    <text evidence="3">Belongs to the methyl-accepting chemotaxis (MCP) protein family.</text>
</comment>
<evidence type="ECO:0000259" key="7">
    <source>
        <dbReference type="PROSITE" id="PS50111"/>
    </source>
</evidence>
<dbReference type="InterPro" id="IPR004089">
    <property type="entry name" value="MCPsignal_dom"/>
</dbReference>
<evidence type="ECO:0000256" key="2">
    <source>
        <dbReference type="ARBA" id="ARBA00022500"/>
    </source>
</evidence>
<reference evidence="9 10" key="1">
    <citation type="submission" date="2017-03" db="EMBL/GenBank/DDBJ databases">
        <title>Draft Genome sequence of Marispirochaeta sp. strain JC444.</title>
        <authorList>
            <person name="Shivani Y."/>
            <person name="Subhash Y."/>
            <person name="Sasikala C."/>
            <person name="Ramana C."/>
        </authorList>
    </citation>
    <scope>NUCLEOTIDE SEQUENCE [LARGE SCALE GENOMIC DNA]</scope>
    <source>
        <strain evidence="9 10">JC444</strain>
    </source>
</reference>
<gene>
    <name evidence="9" type="ORF">B4O97_10515</name>
</gene>
<name>A0A1Y1RXX7_9SPIO</name>
<keyword evidence="6" id="KW-1133">Transmembrane helix</keyword>
<dbReference type="GO" id="GO:0005886">
    <property type="term" value="C:plasma membrane"/>
    <property type="evidence" value="ECO:0007669"/>
    <property type="project" value="TreeGrafter"/>
</dbReference>
<evidence type="ECO:0000256" key="5">
    <source>
        <dbReference type="SAM" id="MobiDB-lite"/>
    </source>
</evidence>
<keyword evidence="2" id="KW-0145">Chemotaxis</keyword>
<feature type="compositionally biased region" description="Polar residues" evidence="5">
    <location>
        <begin position="521"/>
        <end position="537"/>
    </location>
</feature>
<feature type="compositionally biased region" description="Low complexity" evidence="5">
    <location>
        <begin position="297"/>
        <end position="317"/>
    </location>
</feature>
<feature type="compositionally biased region" description="Polar residues" evidence="5">
    <location>
        <begin position="318"/>
        <end position="333"/>
    </location>
</feature>
<dbReference type="InterPro" id="IPR003660">
    <property type="entry name" value="HAMP_dom"/>
</dbReference>
<dbReference type="InterPro" id="IPR024478">
    <property type="entry name" value="HlyB_4HB_MCP"/>
</dbReference>
<feature type="compositionally biased region" description="Polar residues" evidence="5">
    <location>
        <begin position="285"/>
        <end position="296"/>
    </location>
</feature>
<evidence type="ECO:0000256" key="3">
    <source>
        <dbReference type="ARBA" id="ARBA00029447"/>
    </source>
</evidence>
<evidence type="ECO:0000259" key="8">
    <source>
        <dbReference type="PROSITE" id="PS50885"/>
    </source>
</evidence>
<dbReference type="Pfam" id="PF12729">
    <property type="entry name" value="4HB_MCP_1"/>
    <property type="match status" value="1"/>
</dbReference>
<keyword evidence="6" id="KW-0812">Transmembrane</keyword>
<feature type="transmembrane region" description="Helical" evidence="6">
    <location>
        <begin position="197"/>
        <end position="216"/>
    </location>
</feature>
<comment type="caution">
    <text evidence="9">The sequence shown here is derived from an EMBL/GenBank/DDBJ whole genome shotgun (WGS) entry which is preliminary data.</text>
</comment>
<dbReference type="STRING" id="1963862.B4O97_10515"/>
<evidence type="ECO:0000313" key="10">
    <source>
        <dbReference type="Proteomes" id="UP000192343"/>
    </source>
</evidence>
<dbReference type="SMART" id="SM00283">
    <property type="entry name" value="MA"/>
    <property type="match status" value="1"/>
</dbReference>
<dbReference type="Pfam" id="PF00015">
    <property type="entry name" value="MCPsignal"/>
    <property type="match status" value="1"/>
</dbReference>
<sequence>MGMKWFYNLRIANKLILAFMLLMAITGLVGFIGISNMGKINNLADYMYETELMGLYYVKEANIQLIYATRAEKNILISPSAEEQQGYYDDYRAFIKEMDSLLKQAEPLFYSTEAEEMFQNLYNAVDEWRITSARVVQIALGEGTAEARESRDLSMGDGRQKLDAVDKLMTQLGDIKEENAADSAVVTTDTYRDSLKFMIILVAAGMLIGILLGLFISRVISLPLRKGLSLANAISRGDLSFRIDIDRRDETGELVSALNQASRKLKEIVRSVKISAENVASGSQQLSTASEQLSQGATEQAASAEEVSSSMEEMSATIRQTTDNSNQTESIANRSAADTAEGEQAVVQTVGAMQEITGKISIIEEIARQTNLLALNAAIEAARAGEYGRGFAVVAAEVRKLAERSQQAAREINELSESSVTVAENAGRLLNSIVPNIRRTAELVQEISAASNEQSSGAEQITEAIIQLDSVIQQNASASEEISTTATELASQAEQLEEALLFFKIDNESSSRTEKEIRQLTSNAGTLEHGTNSNGNRKTAGKTREKGIFMDEFTQTPVSSQVDEIDTEFETF</sequence>
<proteinExistence type="inferred from homology"/>
<feature type="transmembrane region" description="Helical" evidence="6">
    <location>
        <begin position="15"/>
        <end position="34"/>
    </location>
</feature>
<feature type="region of interest" description="Disordered" evidence="5">
    <location>
        <begin position="521"/>
        <end position="542"/>
    </location>
</feature>
<dbReference type="InterPro" id="IPR051310">
    <property type="entry name" value="MCP_chemotaxis"/>
</dbReference>
<dbReference type="Proteomes" id="UP000192343">
    <property type="component" value="Unassembled WGS sequence"/>
</dbReference>
<dbReference type="PROSITE" id="PS50111">
    <property type="entry name" value="CHEMOTAXIS_TRANSDUC_2"/>
    <property type="match status" value="1"/>
</dbReference>
<dbReference type="SMART" id="SM00304">
    <property type="entry name" value="HAMP"/>
    <property type="match status" value="1"/>
</dbReference>
<dbReference type="GO" id="GO:0004888">
    <property type="term" value="F:transmembrane signaling receptor activity"/>
    <property type="evidence" value="ECO:0007669"/>
    <property type="project" value="TreeGrafter"/>
</dbReference>
<dbReference type="CDD" id="cd11386">
    <property type="entry name" value="MCP_signal"/>
    <property type="match status" value="1"/>
</dbReference>